<feature type="region of interest" description="Disordered" evidence="1">
    <location>
        <begin position="62"/>
        <end position="137"/>
    </location>
</feature>
<proteinExistence type="predicted"/>
<gene>
    <name evidence="2" type="ORF">DSL72_002622</name>
</gene>
<dbReference type="AlphaFoldDB" id="A0A8A3PD13"/>
<evidence type="ECO:0000256" key="1">
    <source>
        <dbReference type="SAM" id="MobiDB-lite"/>
    </source>
</evidence>
<feature type="region of interest" description="Disordered" evidence="1">
    <location>
        <begin position="27"/>
        <end position="48"/>
    </location>
</feature>
<feature type="compositionally biased region" description="Polar residues" evidence="1">
    <location>
        <begin position="108"/>
        <end position="117"/>
    </location>
</feature>
<dbReference type="Proteomes" id="UP000672032">
    <property type="component" value="Chromosome 3"/>
</dbReference>
<name>A0A8A3PD13_9HELO</name>
<sequence>MSSPEIRRSSGYHEFGFPGDSERFASIESSYPISSPKNKSKPEPLDEFASVGDRTMFALSDATFHPPYQRAPAPIKPQVSAAGAPKREGTYSDKQVYIPADEVRQNSRRQSQGSLQEMQKDVLTFLDRNRRNPQAAA</sequence>
<evidence type="ECO:0000313" key="3">
    <source>
        <dbReference type="Proteomes" id="UP000672032"/>
    </source>
</evidence>
<keyword evidence="3" id="KW-1185">Reference proteome</keyword>
<protein>
    <submittedName>
        <fullName evidence="2">Uncharacterized protein</fullName>
    </submittedName>
</protein>
<feature type="compositionally biased region" description="Polar residues" evidence="1">
    <location>
        <begin position="27"/>
        <end position="37"/>
    </location>
</feature>
<accession>A0A8A3PD13</accession>
<organism evidence="2 3">
    <name type="scientific">Monilinia vaccinii-corymbosi</name>
    <dbReference type="NCBI Taxonomy" id="61207"/>
    <lineage>
        <taxon>Eukaryota</taxon>
        <taxon>Fungi</taxon>
        <taxon>Dikarya</taxon>
        <taxon>Ascomycota</taxon>
        <taxon>Pezizomycotina</taxon>
        <taxon>Leotiomycetes</taxon>
        <taxon>Helotiales</taxon>
        <taxon>Sclerotiniaceae</taxon>
        <taxon>Monilinia</taxon>
    </lineage>
</organism>
<evidence type="ECO:0000313" key="2">
    <source>
        <dbReference type="EMBL" id="QSZ33037.1"/>
    </source>
</evidence>
<reference evidence="2" key="1">
    <citation type="submission" date="2020-10" db="EMBL/GenBank/DDBJ databases">
        <title>Genome Sequence of Monilinia vaccinii-corymbosi Sheds Light on Mummy Berry Disease Infection of Blueberry and Mating Type.</title>
        <authorList>
            <person name="Yow A.G."/>
            <person name="Zhang Y."/>
            <person name="Bansal K."/>
            <person name="Eacker S.M."/>
            <person name="Sullivan S."/>
            <person name="Liachko I."/>
            <person name="Cubeta M.A."/>
            <person name="Rollins J.A."/>
            <person name="Ashrafi H."/>
        </authorList>
    </citation>
    <scope>NUCLEOTIDE SEQUENCE</scope>
    <source>
        <strain evidence="2">RL-1</strain>
    </source>
</reference>
<dbReference type="EMBL" id="CP063407">
    <property type="protein sequence ID" value="QSZ33037.1"/>
    <property type="molecule type" value="Genomic_DNA"/>
</dbReference>